<feature type="region of interest" description="Disordered" evidence="6">
    <location>
        <begin position="141"/>
        <end position="181"/>
    </location>
</feature>
<dbReference type="Pfam" id="PF04939">
    <property type="entry name" value="RRS1"/>
    <property type="match status" value="1"/>
</dbReference>
<dbReference type="InterPro" id="IPR007023">
    <property type="entry name" value="Ribosom_reg"/>
</dbReference>
<reference evidence="7 8" key="1">
    <citation type="journal article" date="2014" name="Genome Biol. Evol.">
        <title>The genome of the myxosporean Thelohanellus kitauei shows adaptations to nutrient acquisition within its fish host.</title>
        <authorList>
            <person name="Yang Y."/>
            <person name="Xiong J."/>
            <person name="Zhou Z."/>
            <person name="Huo F."/>
            <person name="Miao W."/>
            <person name="Ran C."/>
            <person name="Liu Y."/>
            <person name="Zhang J."/>
            <person name="Feng J."/>
            <person name="Wang M."/>
            <person name="Wang M."/>
            <person name="Wang L."/>
            <person name="Yao B."/>
        </authorList>
    </citation>
    <scope>NUCLEOTIDE SEQUENCE [LARGE SCALE GENOMIC DNA]</scope>
    <source>
        <strain evidence="7">Wuqing</strain>
    </source>
</reference>
<organism evidence="7 8">
    <name type="scientific">Thelohanellus kitauei</name>
    <name type="common">Myxosporean</name>
    <dbReference type="NCBI Taxonomy" id="669202"/>
    <lineage>
        <taxon>Eukaryota</taxon>
        <taxon>Metazoa</taxon>
        <taxon>Cnidaria</taxon>
        <taxon>Myxozoa</taxon>
        <taxon>Myxosporea</taxon>
        <taxon>Bivalvulida</taxon>
        <taxon>Platysporina</taxon>
        <taxon>Myxobolidae</taxon>
        <taxon>Thelohanellus</taxon>
    </lineage>
</organism>
<dbReference type="GO" id="GO:0042254">
    <property type="term" value="P:ribosome biogenesis"/>
    <property type="evidence" value="ECO:0007669"/>
    <property type="project" value="UniProtKB-KW"/>
</dbReference>
<gene>
    <name evidence="7" type="ORF">RF11_02070</name>
</gene>
<comment type="caution">
    <text evidence="7">The sequence shown here is derived from an EMBL/GenBank/DDBJ whole genome shotgun (WGS) entry which is preliminary data.</text>
</comment>
<evidence type="ECO:0000313" key="8">
    <source>
        <dbReference type="Proteomes" id="UP000031668"/>
    </source>
</evidence>
<dbReference type="GO" id="GO:0005634">
    <property type="term" value="C:nucleus"/>
    <property type="evidence" value="ECO:0007669"/>
    <property type="project" value="UniProtKB-SubCell"/>
</dbReference>
<name>A0A0C2MGY3_THEKT</name>
<comment type="similarity">
    <text evidence="2 5">Belongs to the RRS1 family.</text>
</comment>
<dbReference type="EMBL" id="JWZT01003532">
    <property type="protein sequence ID" value="KII66426.1"/>
    <property type="molecule type" value="Genomic_DNA"/>
</dbReference>
<evidence type="ECO:0000256" key="3">
    <source>
        <dbReference type="ARBA" id="ARBA00022517"/>
    </source>
</evidence>
<evidence type="ECO:0000256" key="2">
    <source>
        <dbReference type="ARBA" id="ARBA00010077"/>
    </source>
</evidence>
<evidence type="ECO:0000256" key="1">
    <source>
        <dbReference type="ARBA" id="ARBA00004123"/>
    </source>
</evidence>
<evidence type="ECO:0000256" key="4">
    <source>
        <dbReference type="ARBA" id="ARBA00023242"/>
    </source>
</evidence>
<comment type="function">
    <text evidence="5">Involved in ribosomal large subunit assembly.</text>
</comment>
<evidence type="ECO:0000256" key="5">
    <source>
        <dbReference type="RuleBase" id="RU364132"/>
    </source>
</evidence>
<feature type="compositionally biased region" description="Basic and acidic residues" evidence="6">
    <location>
        <begin position="151"/>
        <end position="165"/>
    </location>
</feature>
<protein>
    <recommendedName>
        <fullName evidence="5">Ribosome biogenesis regulatory protein</fullName>
    </recommendedName>
</protein>
<keyword evidence="3 5" id="KW-0690">Ribosome biogenesis</keyword>
<keyword evidence="8" id="KW-1185">Reference proteome</keyword>
<dbReference type="OrthoDB" id="28455at2759"/>
<proteinExistence type="inferred from homology"/>
<keyword evidence="4 5" id="KW-0539">Nucleus</keyword>
<evidence type="ECO:0000256" key="6">
    <source>
        <dbReference type="SAM" id="MobiDB-lite"/>
    </source>
</evidence>
<evidence type="ECO:0000313" key="7">
    <source>
        <dbReference type="EMBL" id="KII66426.1"/>
    </source>
</evidence>
<sequence length="227" mass="26625">MSETDQNTLNEQPAVEESLLLVSKPRFEIITGEDTEEKLRTSAFDCHRVLLSKIREQKPEMMDGIWTYPLPKFNYSLPRVMPVPKPKPLTTWQKFAKEKNIQKRKRDRLVYDESKDVEYVPRFGKASHEEDWIVEDTKNLPQGQDPFENIQNKKTERKSKNELSRLKNIKKGQVDPTRGRLTKTIKQKIPHSKKISKSFKSISEERKFSLNLISSLQDRNTKAKARI</sequence>
<comment type="subcellular location">
    <subcellularLocation>
        <location evidence="1 5">Nucleus</location>
    </subcellularLocation>
</comment>
<accession>A0A0C2MGY3</accession>
<dbReference type="Proteomes" id="UP000031668">
    <property type="component" value="Unassembled WGS sequence"/>
</dbReference>
<dbReference type="AlphaFoldDB" id="A0A0C2MGY3"/>